<dbReference type="PANTHER" id="PTHR46369:SF10">
    <property type="entry name" value="C2 DOMAIN, ARMADILLO-TYPE FOLD PROTEIN-RELATED"/>
    <property type="match status" value="1"/>
</dbReference>
<dbReference type="GO" id="GO:0051211">
    <property type="term" value="P:anisotropic cell growth"/>
    <property type="evidence" value="ECO:0007669"/>
    <property type="project" value="InterPro"/>
</dbReference>
<dbReference type="Proteomes" id="UP001177003">
    <property type="component" value="Chromosome 3"/>
</dbReference>
<dbReference type="SUPFAM" id="SSF48371">
    <property type="entry name" value="ARM repeat"/>
    <property type="match status" value="1"/>
</dbReference>
<keyword evidence="2" id="KW-1185">Reference proteome</keyword>
<dbReference type="GO" id="GO:0008017">
    <property type="term" value="F:microtubule binding"/>
    <property type="evidence" value="ECO:0007669"/>
    <property type="project" value="InterPro"/>
</dbReference>
<dbReference type="GO" id="GO:0010330">
    <property type="term" value="C:cellulose synthase complex"/>
    <property type="evidence" value="ECO:0007669"/>
    <property type="project" value="InterPro"/>
</dbReference>
<reference evidence="1" key="1">
    <citation type="submission" date="2023-04" db="EMBL/GenBank/DDBJ databases">
        <authorList>
            <person name="Vijverberg K."/>
            <person name="Xiong W."/>
            <person name="Schranz E."/>
        </authorList>
    </citation>
    <scope>NUCLEOTIDE SEQUENCE</scope>
</reference>
<evidence type="ECO:0000313" key="2">
    <source>
        <dbReference type="Proteomes" id="UP001177003"/>
    </source>
</evidence>
<dbReference type="InterPro" id="IPR044297">
    <property type="entry name" value="CSI1/2/3"/>
</dbReference>
<dbReference type="InterPro" id="IPR011989">
    <property type="entry name" value="ARM-like"/>
</dbReference>
<dbReference type="PANTHER" id="PTHR46369">
    <property type="entry name" value="PROTEIN CELLULOSE SYNTHASE INTERACTIVE 1"/>
    <property type="match status" value="1"/>
</dbReference>
<dbReference type="GO" id="GO:2001006">
    <property type="term" value="P:regulation of cellulose biosynthetic process"/>
    <property type="evidence" value="ECO:0007669"/>
    <property type="project" value="InterPro"/>
</dbReference>
<accession>A0AA36DYS2</accession>
<organism evidence="1 2">
    <name type="scientific">Lactuca saligna</name>
    <name type="common">Willowleaf lettuce</name>
    <dbReference type="NCBI Taxonomy" id="75948"/>
    <lineage>
        <taxon>Eukaryota</taxon>
        <taxon>Viridiplantae</taxon>
        <taxon>Streptophyta</taxon>
        <taxon>Embryophyta</taxon>
        <taxon>Tracheophyta</taxon>
        <taxon>Spermatophyta</taxon>
        <taxon>Magnoliopsida</taxon>
        <taxon>eudicotyledons</taxon>
        <taxon>Gunneridae</taxon>
        <taxon>Pentapetalae</taxon>
        <taxon>asterids</taxon>
        <taxon>campanulids</taxon>
        <taxon>Asterales</taxon>
        <taxon>Asteraceae</taxon>
        <taxon>Cichorioideae</taxon>
        <taxon>Cichorieae</taxon>
        <taxon>Lactucinae</taxon>
        <taxon>Lactuca</taxon>
    </lineage>
</organism>
<name>A0AA36DYS2_LACSI</name>
<protein>
    <submittedName>
        <fullName evidence="1">Uncharacterized protein</fullName>
    </submittedName>
</protein>
<dbReference type="InterPro" id="IPR016024">
    <property type="entry name" value="ARM-type_fold"/>
</dbReference>
<evidence type="ECO:0000313" key="1">
    <source>
        <dbReference type="EMBL" id="CAI9276639.1"/>
    </source>
</evidence>
<dbReference type="Gene3D" id="1.25.10.10">
    <property type="entry name" value="Leucine-rich Repeat Variant"/>
    <property type="match status" value="1"/>
</dbReference>
<gene>
    <name evidence="1" type="ORF">LSALG_LOCUS16608</name>
</gene>
<proteinExistence type="predicted"/>
<dbReference type="AlphaFoldDB" id="A0AA36DYS2"/>
<dbReference type="EMBL" id="OX465079">
    <property type="protein sequence ID" value="CAI9276639.1"/>
    <property type="molecule type" value="Genomic_DNA"/>
</dbReference>
<sequence length="220" mass="23294">MIKISVNGVEGQKLEVQSATFSAKIAETADEVPVLVSLLRSGPLGVKSQTTTVLGSLCKENELRVKVLLGGCIPLLLALLKSEEGQITAANTIYVVSEGDAKYHVGSKIFATEGVVLVLWEQLEKGSKVVDDLLTGALRNLCGTTEGFCSKQKTRKDIASCNGIPSLINAKIAPSKRFVQGEDALDLQENAMYDLSNISGGLCHVITSLGQSLDLFSSPG</sequence>